<feature type="compositionally biased region" description="Basic residues" evidence="1">
    <location>
        <begin position="387"/>
        <end position="399"/>
    </location>
</feature>
<feature type="compositionally biased region" description="Low complexity" evidence="1">
    <location>
        <begin position="294"/>
        <end position="325"/>
    </location>
</feature>
<feature type="compositionally biased region" description="Low complexity" evidence="1">
    <location>
        <begin position="224"/>
        <end position="248"/>
    </location>
</feature>
<dbReference type="EMBL" id="BTFZ01000004">
    <property type="protein sequence ID" value="GMM34962.1"/>
    <property type="molecule type" value="Genomic_DNA"/>
</dbReference>
<dbReference type="AlphaFoldDB" id="A0AAV5QJI6"/>
<feature type="region of interest" description="Disordered" evidence="1">
    <location>
        <begin position="193"/>
        <end position="248"/>
    </location>
</feature>
<feature type="region of interest" description="Disordered" evidence="1">
    <location>
        <begin position="457"/>
        <end position="497"/>
    </location>
</feature>
<feature type="compositionally biased region" description="Low complexity" evidence="1">
    <location>
        <begin position="365"/>
        <end position="386"/>
    </location>
</feature>
<feature type="compositionally biased region" description="Polar residues" evidence="1">
    <location>
        <begin position="348"/>
        <end position="363"/>
    </location>
</feature>
<sequence>MFSKFPRKSKQKMGDDPEPPARARITRSKFKESKPDNNQEQQQDDNGEEEEQEDDNDREEDREENQDQDNKDNTEDEDEDEGEKMNIDIEESKQRSPHNNAFKHSDFSLNDLLKWDKSEESLVSMLKLQIERERSQQEQLKLQNIKKTMEVLNMAINYKIPNDSIALIFNNRVPVSLEDAKRKLVAARTTAYNNNKNTLPERSNTAATTTTTAPSGTVSKPYTHTRGTSRSQSSSSISSSSTSNQPTTSVFKVNIPQQVQYQFHQWHPSIGSRKMATSPDVSTASSIPGGQNQSFMTTIGSGTTTSTLMSPSSSQNNISTSQIIPPLMGSPTPRSPLRRSVGHRRGLSDTSAFNHNGRQSQFMGPSLSSSSPSKISKSTTITSNINHHNHHHKRGHNSSHSRQGSIDGTITRNFVFPLTSSPATGVSVNSSISQGPTISQPSPGLVPLMSQFQQVANNPSAMSQRQLSPSRNPIKGHKKAQSKTDVNFMISPPDEHI</sequence>
<feature type="region of interest" description="Disordered" evidence="1">
    <location>
        <begin position="1"/>
        <end position="84"/>
    </location>
</feature>
<organism evidence="2 3">
    <name type="scientific">Saccharomycopsis crataegensis</name>
    <dbReference type="NCBI Taxonomy" id="43959"/>
    <lineage>
        <taxon>Eukaryota</taxon>
        <taxon>Fungi</taxon>
        <taxon>Dikarya</taxon>
        <taxon>Ascomycota</taxon>
        <taxon>Saccharomycotina</taxon>
        <taxon>Saccharomycetes</taxon>
        <taxon>Saccharomycopsidaceae</taxon>
        <taxon>Saccharomycopsis</taxon>
    </lineage>
</organism>
<dbReference type="Proteomes" id="UP001360560">
    <property type="component" value="Unassembled WGS sequence"/>
</dbReference>
<dbReference type="RefSeq" id="XP_064851962.1">
    <property type="nucleotide sequence ID" value="XM_064995890.1"/>
</dbReference>
<evidence type="ECO:0000256" key="1">
    <source>
        <dbReference type="SAM" id="MobiDB-lite"/>
    </source>
</evidence>
<evidence type="ECO:0000313" key="2">
    <source>
        <dbReference type="EMBL" id="GMM34962.1"/>
    </source>
</evidence>
<keyword evidence="3" id="KW-1185">Reference proteome</keyword>
<feature type="compositionally biased region" description="Polar residues" evidence="1">
    <location>
        <begin position="279"/>
        <end position="293"/>
    </location>
</feature>
<gene>
    <name evidence="2" type="ORF">DASC09_022870</name>
</gene>
<dbReference type="Pfam" id="PF10846">
    <property type="entry name" value="DUF2722"/>
    <property type="match status" value="1"/>
</dbReference>
<feature type="region of interest" description="Disordered" evidence="1">
    <location>
        <begin position="271"/>
        <end position="406"/>
    </location>
</feature>
<protein>
    <submittedName>
        <fullName evidence="2">Uncharacterized protein</fullName>
    </submittedName>
</protein>
<feature type="compositionally biased region" description="Basic and acidic residues" evidence="1">
    <location>
        <begin position="12"/>
        <end position="21"/>
    </location>
</feature>
<feature type="compositionally biased region" description="Basic residues" evidence="1">
    <location>
        <begin position="1"/>
        <end position="11"/>
    </location>
</feature>
<feature type="compositionally biased region" description="Acidic residues" evidence="1">
    <location>
        <begin position="42"/>
        <end position="67"/>
    </location>
</feature>
<evidence type="ECO:0000313" key="3">
    <source>
        <dbReference type="Proteomes" id="UP001360560"/>
    </source>
</evidence>
<dbReference type="InterPro" id="IPR021216">
    <property type="entry name" value="DUF2722"/>
</dbReference>
<feature type="compositionally biased region" description="Basic residues" evidence="1">
    <location>
        <begin position="336"/>
        <end position="345"/>
    </location>
</feature>
<proteinExistence type="predicted"/>
<reference evidence="2 3" key="1">
    <citation type="journal article" date="2023" name="Elife">
        <title>Identification of key yeast species and microbe-microbe interactions impacting larval growth of Drosophila in the wild.</title>
        <authorList>
            <person name="Mure A."/>
            <person name="Sugiura Y."/>
            <person name="Maeda R."/>
            <person name="Honda K."/>
            <person name="Sakurai N."/>
            <person name="Takahashi Y."/>
            <person name="Watada M."/>
            <person name="Katoh T."/>
            <person name="Gotoh A."/>
            <person name="Gotoh Y."/>
            <person name="Taniguchi I."/>
            <person name="Nakamura K."/>
            <person name="Hayashi T."/>
            <person name="Katayama T."/>
            <person name="Uemura T."/>
            <person name="Hattori Y."/>
        </authorList>
    </citation>
    <scope>NUCLEOTIDE SEQUENCE [LARGE SCALE GENOMIC DNA]</scope>
    <source>
        <strain evidence="2 3">SC-9</strain>
    </source>
</reference>
<feature type="compositionally biased region" description="Polar residues" evidence="1">
    <location>
        <begin position="457"/>
        <end position="471"/>
    </location>
</feature>
<feature type="compositionally biased region" description="Polar residues" evidence="1">
    <location>
        <begin position="193"/>
        <end position="204"/>
    </location>
</feature>
<accession>A0AAV5QJI6</accession>
<dbReference type="GeneID" id="90072941"/>
<name>A0AAV5QJI6_9ASCO</name>
<comment type="caution">
    <text evidence="2">The sequence shown here is derived from an EMBL/GenBank/DDBJ whole genome shotgun (WGS) entry which is preliminary data.</text>
</comment>